<feature type="region of interest" description="Disordered" evidence="3">
    <location>
        <begin position="116"/>
        <end position="509"/>
    </location>
</feature>
<reference evidence="5" key="1">
    <citation type="submission" date="2020-01" db="EMBL/GenBank/DDBJ databases">
        <title>Draft genome sequence of the Termite Coptotermes fromosanus.</title>
        <authorList>
            <person name="Itakura S."/>
            <person name="Yosikawa Y."/>
            <person name="Umezawa K."/>
        </authorList>
    </citation>
    <scope>NUCLEOTIDE SEQUENCE [LARGE SCALE GENOMIC DNA]</scope>
</reference>
<comment type="similarity">
    <text evidence="1">Belongs to the CWC26 family.</text>
</comment>
<dbReference type="GO" id="GO:0005684">
    <property type="term" value="C:U2-type spliceosomal complex"/>
    <property type="evidence" value="ECO:0007669"/>
    <property type="project" value="TreeGrafter"/>
</dbReference>
<sequence>MAGSQSSQKDYLKKYLSFNTDDKKKKKKKKPVRASHERFRVVDDDIDLKNMRPLDEDELDLYNLAEDAPQIAGIIDERPDAVRSLEEFRGSRRWKVMSDENGIEDIKVTAIESVGKQVLTSSSSSRNCGKSDLSSHRGYGSTRESKKTRNDLEDDFDVSPPRKSRICSDSDVSPPRKSQAKRGSGQFAPRKDNRGNDSDSSPPRKYKHSPALSPRIRNSAASPTMKEKNKRDLSPVRRNKHDKNLSPVRRKPHDSDFSPVRKSKNEAEKAVSGLRKTKCGVSPPKKSNQHSDLSPPRKFRRSEDYDETPPRNSRKNDSKTDRNQRQYSDTDPSPPRKTSKHESPLVQSRKDSSGTSASVRIVRNDVVSHSRTSDKYEHHESFPVKSKQGDFREPSRQDKGHSVVVGSVSPSRHHDRSDSPRKKDRQRCSPASPSRKSRSHADSANSCSDNSPERPSKRPRNVLSPSRSASKGSDSQGRGKVEDKQGYQDKRDKMKGKMEKTLDGKRAGLQVAGELRQEVSDFKRREDELFAQMGDEVSGKGAAVVMRDHKTGKRRNLEEEAKQKQEEDEKVAQRQEKYSKWGKGLKQVEEQMENLQQALHEMSKPLARYADDKDLDERLRNQEREGDPMLEYIRSKKTQDTTKSKPKYEGSFLPNRFGIPPGHRWDGVDRSNGYEKQWFERQNSRRAIEEEAYKWSTSDM</sequence>
<name>A0A6L2QB01_COPFO</name>
<dbReference type="PANTHER" id="PTHR31809">
    <property type="entry name" value="BUD13 HOMOLOG"/>
    <property type="match status" value="1"/>
</dbReference>
<comment type="caution">
    <text evidence="4">The sequence shown here is derived from an EMBL/GenBank/DDBJ whole genome shotgun (WGS) entry which is preliminary data.</text>
</comment>
<dbReference type="InterPro" id="IPR018609">
    <property type="entry name" value="Bud13"/>
</dbReference>
<dbReference type="GO" id="GO:0000398">
    <property type="term" value="P:mRNA splicing, via spliceosome"/>
    <property type="evidence" value="ECO:0007669"/>
    <property type="project" value="TreeGrafter"/>
</dbReference>
<evidence type="ECO:0000256" key="2">
    <source>
        <dbReference type="ARBA" id="ARBA00014454"/>
    </source>
</evidence>
<evidence type="ECO:0000256" key="1">
    <source>
        <dbReference type="ARBA" id="ARBA00011069"/>
    </source>
</evidence>
<dbReference type="InterPro" id="IPR051112">
    <property type="entry name" value="CWC26_splicing_factor"/>
</dbReference>
<dbReference type="AlphaFoldDB" id="A0A6L2QB01"/>
<evidence type="ECO:0000313" key="5">
    <source>
        <dbReference type="Proteomes" id="UP000502823"/>
    </source>
</evidence>
<keyword evidence="5" id="KW-1185">Reference proteome</keyword>
<evidence type="ECO:0000256" key="3">
    <source>
        <dbReference type="SAM" id="MobiDB-lite"/>
    </source>
</evidence>
<feature type="compositionally biased region" description="Polar residues" evidence="3">
    <location>
        <begin position="118"/>
        <end position="128"/>
    </location>
</feature>
<proteinExistence type="inferred from homology"/>
<feature type="region of interest" description="Disordered" evidence="3">
    <location>
        <begin position="620"/>
        <end position="664"/>
    </location>
</feature>
<dbReference type="InParanoid" id="A0A6L2QB01"/>
<dbReference type="GO" id="GO:0003723">
    <property type="term" value="F:RNA binding"/>
    <property type="evidence" value="ECO:0007669"/>
    <property type="project" value="TreeGrafter"/>
</dbReference>
<organism evidence="4 5">
    <name type="scientific">Coptotermes formosanus</name>
    <name type="common">Formosan subterranean termite</name>
    <dbReference type="NCBI Taxonomy" id="36987"/>
    <lineage>
        <taxon>Eukaryota</taxon>
        <taxon>Metazoa</taxon>
        <taxon>Ecdysozoa</taxon>
        <taxon>Arthropoda</taxon>
        <taxon>Hexapoda</taxon>
        <taxon>Insecta</taxon>
        <taxon>Pterygota</taxon>
        <taxon>Neoptera</taxon>
        <taxon>Polyneoptera</taxon>
        <taxon>Dictyoptera</taxon>
        <taxon>Blattodea</taxon>
        <taxon>Blattoidea</taxon>
        <taxon>Termitoidae</taxon>
        <taxon>Rhinotermitidae</taxon>
        <taxon>Coptotermes</taxon>
    </lineage>
</organism>
<feature type="compositionally biased region" description="Polar residues" evidence="3">
    <location>
        <begin position="463"/>
        <end position="476"/>
    </location>
</feature>
<dbReference type="EMBL" id="BLKM01002776">
    <property type="protein sequence ID" value="GFG40922.1"/>
    <property type="molecule type" value="Genomic_DNA"/>
</dbReference>
<dbReference type="Proteomes" id="UP000502823">
    <property type="component" value="Unassembled WGS sequence"/>
</dbReference>
<feature type="region of interest" description="Disordered" evidence="3">
    <location>
        <begin position="549"/>
        <end position="576"/>
    </location>
</feature>
<dbReference type="OrthoDB" id="6022at2759"/>
<gene>
    <name evidence="4" type="ORF">Cfor_11098</name>
</gene>
<feature type="compositionally biased region" description="Basic and acidic residues" evidence="3">
    <location>
        <begin position="314"/>
        <end position="324"/>
    </location>
</feature>
<evidence type="ECO:0000313" key="4">
    <source>
        <dbReference type="EMBL" id="GFG40922.1"/>
    </source>
</evidence>
<dbReference type="PANTHER" id="PTHR31809:SF0">
    <property type="entry name" value="BUD13 HOMOLOG"/>
    <property type="match status" value="1"/>
</dbReference>
<accession>A0A6L2QB01</accession>
<feature type="compositionally biased region" description="Basic and acidic residues" evidence="3">
    <location>
        <begin position="225"/>
        <end position="235"/>
    </location>
</feature>
<feature type="compositionally biased region" description="Basic and acidic residues" evidence="3">
    <location>
        <begin position="340"/>
        <end position="352"/>
    </location>
</feature>
<dbReference type="Pfam" id="PF09736">
    <property type="entry name" value="Bud13"/>
    <property type="match status" value="1"/>
</dbReference>
<feature type="compositionally biased region" description="Basic and acidic residues" evidence="3">
    <location>
        <begin position="362"/>
        <end position="401"/>
    </location>
</feature>
<dbReference type="GO" id="GO:0070274">
    <property type="term" value="C:RES complex"/>
    <property type="evidence" value="ECO:0007669"/>
    <property type="project" value="TreeGrafter"/>
</dbReference>
<feature type="compositionally biased region" description="Basic and acidic residues" evidence="3">
    <location>
        <begin position="620"/>
        <end position="648"/>
    </location>
</feature>
<protein>
    <recommendedName>
        <fullName evidence="2">BUD13 homolog</fullName>
    </recommendedName>
</protein>
<feature type="compositionally biased region" description="Basic and acidic residues" evidence="3">
    <location>
        <begin position="477"/>
        <end position="506"/>
    </location>
</feature>
<feature type="compositionally biased region" description="Basic and acidic residues" evidence="3">
    <location>
        <begin position="555"/>
        <end position="576"/>
    </location>
</feature>